<feature type="non-terminal residue" evidence="1">
    <location>
        <position position="56"/>
    </location>
</feature>
<accession>A0ABN9RWD0</accession>
<sequence>ARAARQGENAPVFKTMLWRLSPKGALDNPDDWVWRDMWIAKNGNLCVLRKKTGQSE</sequence>
<evidence type="ECO:0000313" key="2">
    <source>
        <dbReference type="Proteomes" id="UP001189429"/>
    </source>
</evidence>
<keyword evidence="2" id="KW-1185">Reference proteome</keyword>
<feature type="non-terminal residue" evidence="1">
    <location>
        <position position="1"/>
    </location>
</feature>
<dbReference type="Proteomes" id="UP001189429">
    <property type="component" value="Unassembled WGS sequence"/>
</dbReference>
<proteinExistence type="predicted"/>
<organism evidence="1 2">
    <name type="scientific">Prorocentrum cordatum</name>
    <dbReference type="NCBI Taxonomy" id="2364126"/>
    <lineage>
        <taxon>Eukaryota</taxon>
        <taxon>Sar</taxon>
        <taxon>Alveolata</taxon>
        <taxon>Dinophyceae</taxon>
        <taxon>Prorocentrales</taxon>
        <taxon>Prorocentraceae</taxon>
        <taxon>Prorocentrum</taxon>
    </lineage>
</organism>
<gene>
    <name evidence="1" type="ORF">PCOR1329_LOCUS24124</name>
</gene>
<reference evidence="1" key="1">
    <citation type="submission" date="2023-10" db="EMBL/GenBank/DDBJ databases">
        <authorList>
            <person name="Chen Y."/>
            <person name="Shah S."/>
            <person name="Dougan E. K."/>
            <person name="Thang M."/>
            <person name="Chan C."/>
        </authorList>
    </citation>
    <scope>NUCLEOTIDE SEQUENCE [LARGE SCALE GENOMIC DNA]</scope>
</reference>
<protein>
    <submittedName>
        <fullName evidence="1">Uncharacterized protein</fullName>
    </submittedName>
</protein>
<comment type="caution">
    <text evidence="1">The sequence shown here is derived from an EMBL/GenBank/DDBJ whole genome shotgun (WGS) entry which is preliminary data.</text>
</comment>
<evidence type="ECO:0000313" key="1">
    <source>
        <dbReference type="EMBL" id="CAK0823414.1"/>
    </source>
</evidence>
<dbReference type="EMBL" id="CAUYUJ010008258">
    <property type="protein sequence ID" value="CAK0823414.1"/>
    <property type="molecule type" value="Genomic_DNA"/>
</dbReference>
<name>A0ABN9RWD0_9DINO</name>